<dbReference type="OrthoDB" id="7675417at2759"/>
<feature type="region of interest" description="Disordered" evidence="2">
    <location>
        <begin position="32"/>
        <end position="53"/>
    </location>
</feature>
<dbReference type="GeneID" id="106745110"/>
<dbReference type="RefSeq" id="XP_014475881.1">
    <property type="nucleotide sequence ID" value="XM_014620395.1"/>
</dbReference>
<dbReference type="AlphaFoldDB" id="A0A6P3XBY2"/>
<feature type="compositionally biased region" description="Basic and acidic residues" evidence="2">
    <location>
        <begin position="39"/>
        <end position="51"/>
    </location>
</feature>
<proteinExistence type="predicted"/>
<organism evidence="3 4">
    <name type="scientific">Dinoponera quadriceps</name>
    <name type="common">South American ant</name>
    <dbReference type="NCBI Taxonomy" id="609295"/>
    <lineage>
        <taxon>Eukaryota</taxon>
        <taxon>Metazoa</taxon>
        <taxon>Ecdysozoa</taxon>
        <taxon>Arthropoda</taxon>
        <taxon>Hexapoda</taxon>
        <taxon>Insecta</taxon>
        <taxon>Pterygota</taxon>
        <taxon>Neoptera</taxon>
        <taxon>Endopterygota</taxon>
        <taxon>Hymenoptera</taxon>
        <taxon>Apocrita</taxon>
        <taxon>Aculeata</taxon>
        <taxon>Formicoidea</taxon>
        <taxon>Formicidae</taxon>
        <taxon>Ponerinae</taxon>
        <taxon>Ponerini</taxon>
        <taxon>Dinoponera</taxon>
    </lineage>
</organism>
<evidence type="ECO:0000313" key="4">
    <source>
        <dbReference type="RefSeq" id="XP_014475881.1"/>
    </source>
</evidence>
<dbReference type="Proteomes" id="UP000515204">
    <property type="component" value="Unplaced"/>
</dbReference>
<evidence type="ECO:0000313" key="3">
    <source>
        <dbReference type="Proteomes" id="UP000515204"/>
    </source>
</evidence>
<name>A0A6P3XBY2_DINQU</name>
<reference evidence="4" key="1">
    <citation type="submission" date="2025-08" db="UniProtKB">
        <authorList>
            <consortium name="RefSeq"/>
        </authorList>
    </citation>
    <scope>IDENTIFICATION</scope>
</reference>
<keyword evidence="3" id="KW-1185">Reference proteome</keyword>
<feature type="coiled-coil region" evidence="1">
    <location>
        <begin position="78"/>
        <end position="119"/>
    </location>
</feature>
<evidence type="ECO:0000256" key="2">
    <source>
        <dbReference type="SAM" id="MobiDB-lite"/>
    </source>
</evidence>
<gene>
    <name evidence="4" type="primary">LOC106745110</name>
</gene>
<sequence length="129" mass="15577">MTESLIYTQVLIWEHVQFATFAFLWLCPFSDTANSSNCRRVDRREKHDSKKSPASFGEIAYETEHYYKQDKKLLRVMRQKTEDEVKLLRHEIQMMRNKIEEYNRSINENLRFLKNLENDQTTPAENKKN</sequence>
<protein>
    <submittedName>
        <fullName evidence="4">Uncharacterized protein LOC106745110</fullName>
    </submittedName>
</protein>
<evidence type="ECO:0000256" key="1">
    <source>
        <dbReference type="SAM" id="Coils"/>
    </source>
</evidence>
<keyword evidence="1" id="KW-0175">Coiled coil</keyword>
<dbReference type="KEGG" id="dqu:106745110"/>
<accession>A0A6P3XBY2</accession>